<dbReference type="GO" id="GO:0008270">
    <property type="term" value="F:zinc ion binding"/>
    <property type="evidence" value="ECO:0007669"/>
    <property type="project" value="UniProtKB-KW"/>
</dbReference>
<evidence type="ECO:0000313" key="9">
    <source>
        <dbReference type="Proteomes" id="UP000037136"/>
    </source>
</evidence>
<feature type="domain" description="CCHC-type" evidence="7">
    <location>
        <begin position="359"/>
        <end position="374"/>
    </location>
</feature>
<sequence length="501" mass="54834">MQLPESLPGEDWESSGGLDASGRQNALRLALWPARKIKTLHFNRNAFHRCIFSSMFWDNPSTAADADATEANGGHDSSRGPDMAENGAGTGACYNCGEIGHRAADCPTPREVTCRYCNQPGHMVKDCPEKPAMMCENCGEEGHTKNRCENARKINRDHVATLSPDDAWAKIKRAVAERDMDDVKEAVQEYVKALEGAVTYRDLQEGLINEGINLFIIGIERPLAPVFTNMDLQGNMGKKFSISFRFSEKPDRPREAEAFPKSRDELLARLEDAGEVVNNGRSLCHNCGELGHVAKYCTQERVDKPEGPKITCTNCGEDGHRLRDCPQPRVDRFACRNCGKSGHKATDCEEPANLDNVECRKCGETGHFSRDCPQAGPRGCRNCGQEGHIAKDCDQPRNMDNVICRNCEKTGHVSRDCPEPKDWSKVQCSNCQQYGHTKVRCQQPPAESEAFQDGGFDAAADNAGEPVNDTWGNSGAPATAANVAASGPRKEAMCVGLGPTD</sequence>
<proteinExistence type="predicted"/>
<evidence type="ECO:0000259" key="7">
    <source>
        <dbReference type="PROSITE" id="PS50158"/>
    </source>
</evidence>
<evidence type="ECO:0000256" key="3">
    <source>
        <dbReference type="ARBA" id="ARBA00022771"/>
    </source>
</evidence>
<feature type="domain" description="CCHC-type" evidence="7">
    <location>
        <begin position="404"/>
        <end position="419"/>
    </location>
</feature>
<feature type="compositionally biased region" description="Low complexity" evidence="6">
    <location>
        <begin position="451"/>
        <end position="464"/>
    </location>
</feature>
<keyword evidence="2" id="KW-0677">Repeat</keyword>
<gene>
    <name evidence="8" type="ORF">XA68_10509</name>
</gene>
<feature type="domain" description="CCHC-type" evidence="7">
    <location>
        <begin position="114"/>
        <end position="129"/>
    </location>
</feature>
<keyword evidence="1" id="KW-0479">Metal-binding</keyword>
<dbReference type="InterPro" id="IPR001878">
    <property type="entry name" value="Znf_CCHC"/>
</dbReference>
<dbReference type="PROSITE" id="PS50158">
    <property type="entry name" value="ZF_CCHC"/>
    <property type="match status" value="9"/>
</dbReference>
<name>A0A2A9PIJ5_OPHUN</name>
<dbReference type="OrthoDB" id="8026949at2759"/>
<evidence type="ECO:0000256" key="6">
    <source>
        <dbReference type="SAM" id="MobiDB-lite"/>
    </source>
</evidence>
<dbReference type="Pfam" id="PF00098">
    <property type="entry name" value="zf-CCHC"/>
    <property type="match status" value="8"/>
</dbReference>
<feature type="domain" description="CCHC-type" evidence="7">
    <location>
        <begin position="335"/>
        <end position="350"/>
    </location>
</feature>
<feature type="domain" description="CCHC-type" evidence="7">
    <location>
        <begin position="135"/>
        <end position="150"/>
    </location>
</feature>
<dbReference type="SMART" id="SM00343">
    <property type="entry name" value="ZnF_C2HC"/>
    <property type="match status" value="10"/>
</dbReference>
<protein>
    <recommendedName>
        <fullName evidence="7">CCHC-type domain-containing protein</fullName>
    </recommendedName>
</protein>
<feature type="domain" description="CCHC-type" evidence="7">
    <location>
        <begin position="380"/>
        <end position="395"/>
    </location>
</feature>
<dbReference type="STRING" id="268505.A0A2A9PIJ5"/>
<keyword evidence="3 5" id="KW-0863">Zinc-finger</keyword>
<accession>A0A2A9PIJ5</accession>
<dbReference type="InterPro" id="IPR036875">
    <property type="entry name" value="Znf_CCHC_sf"/>
</dbReference>
<dbReference type="Proteomes" id="UP000037136">
    <property type="component" value="Unassembled WGS sequence"/>
</dbReference>
<feature type="domain" description="CCHC-type" evidence="7">
    <location>
        <begin position="312"/>
        <end position="327"/>
    </location>
</feature>
<feature type="region of interest" description="Disordered" evidence="6">
    <location>
        <begin position="445"/>
        <end position="489"/>
    </location>
</feature>
<reference evidence="8 9" key="1">
    <citation type="journal article" date="2015" name="BMC Genomics">
        <title>Gene expression during zombie ant biting behavior reflects the complexity underlying fungal parasitic behavioral manipulation.</title>
        <authorList>
            <person name="de Bekker C."/>
            <person name="Ohm R.A."/>
            <person name="Loreto R.G."/>
            <person name="Sebastian A."/>
            <person name="Albert I."/>
            <person name="Merrow M."/>
            <person name="Brachmann A."/>
            <person name="Hughes D.P."/>
        </authorList>
    </citation>
    <scope>NUCLEOTIDE SEQUENCE [LARGE SCALE GENOMIC DNA]</scope>
    <source>
        <strain evidence="8 9">SC16a</strain>
    </source>
</reference>
<evidence type="ECO:0000256" key="1">
    <source>
        <dbReference type="ARBA" id="ARBA00022723"/>
    </source>
</evidence>
<feature type="region of interest" description="Disordered" evidence="6">
    <location>
        <begin position="1"/>
        <end position="20"/>
    </location>
</feature>
<dbReference type="Gene3D" id="4.10.60.10">
    <property type="entry name" value="Zinc finger, CCHC-type"/>
    <property type="match status" value="6"/>
</dbReference>
<evidence type="ECO:0000256" key="5">
    <source>
        <dbReference type="PROSITE-ProRule" id="PRU00047"/>
    </source>
</evidence>
<evidence type="ECO:0000256" key="4">
    <source>
        <dbReference type="ARBA" id="ARBA00022833"/>
    </source>
</evidence>
<dbReference type="GO" id="GO:0003676">
    <property type="term" value="F:nucleic acid binding"/>
    <property type="evidence" value="ECO:0007669"/>
    <property type="project" value="InterPro"/>
</dbReference>
<organism evidence="8 9">
    <name type="scientific">Ophiocordyceps unilateralis</name>
    <name type="common">Zombie-ant fungus</name>
    <name type="synonym">Torrubia unilateralis</name>
    <dbReference type="NCBI Taxonomy" id="268505"/>
    <lineage>
        <taxon>Eukaryota</taxon>
        <taxon>Fungi</taxon>
        <taxon>Dikarya</taxon>
        <taxon>Ascomycota</taxon>
        <taxon>Pezizomycotina</taxon>
        <taxon>Sordariomycetes</taxon>
        <taxon>Hypocreomycetidae</taxon>
        <taxon>Hypocreales</taxon>
        <taxon>Ophiocordycipitaceae</taxon>
        <taxon>Ophiocordyceps</taxon>
    </lineage>
</organism>
<dbReference type="PANTHER" id="PTHR47103:SF8">
    <property type="entry name" value="DNA-BINDING PROTEIN"/>
    <property type="match status" value="1"/>
</dbReference>
<evidence type="ECO:0000256" key="2">
    <source>
        <dbReference type="ARBA" id="ARBA00022737"/>
    </source>
</evidence>
<keyword evidence="4" id="KW-0862">Zinc</keyword>
<dbReference type="SUPFAM" id="SSF57756">
    <property type="entry name" value="Retrovirus zinc finger-like domains"/>
    <property type="match status" value="4"/>
</dbReference>
<feature type="domain" description="CCHC-type" evidence="7">
    <location>
        <begin position="93"/>
        <end position="107"/>
    </location>
</feature>
<dbReference type="EMBL" id="LAZP02000112">
    <property type="protein sequence ID" value="PFH60710.1"/>
    <property type="molecule type" value="Genomic_DNA"/>
</dbReference>
<evidence type="ECO:0000313" key="8">
    <source>
        <dbReference type="EMBL" id="PFH60710.1"/>
    </source>
</evidence>
<comment type="caution">
    <text evidence="8">The sequence shown here is derived from an EMBL/GenBank/DDBJ whole genome shotgun (WGS) entry which is preliminary data.</text>
</comment>
<dbReference type="Pfam" id="PF14392">
    <property type="entry name" value="zf-CCHC_4"/>
    <property type="match status" value="1"/>
</dbReference>
<dbReference type="PANTHER" id="PTHR47103">
    <property type="entry name" value="DNA-BINDING PROTEIN"/>
    <property type="match status" value="1"/>
</dbReference>
<reference evidence="8 9" key="2">
    <citation type="journal article" date="2017" name="Sci. Rep.">
        <title>Ant-infecting Ophiocordyceps genomes reveal a high diversity of potential behavioral manipulation genes and a possible major role for enterotoxins.</title>
        <authorList>
            <person name="de Bekker C."/>
            <person name="Ohm R.A."/>
            <person name="Evans H.C."/>
            <person name="Brachmann A."/>
            <person name="Hughes D.P."/>
        </authorList>
    </citation>
    <scope>NUCLEOTIDE SEQUENCE [LARGE SCALE GENOMIC DNA]</scope>
    <source>
        <strain evidence="8 9">SC16a</strain>
    </source>
</reference>
<feature type="domain" description="CCHC-type" evidence="7">
    <location>
        <begin position="284"/>
        <end position="299"/>
    </location>
</feature>
<dbReference type="AlphaFoldDB" id="A0A2A9PIJ5"/>
<dbReference type="InterPro" id="IPR025836">
    <property type="entry name" value="Zn_knuckle_CX2CX4HX4C"/>
</dbReference>
<keyword evidence="9" id="KW-1185">Reference proteome</keyword>